<evidence type="ECO:0000313" key="1">
    <source>
        <dbReference type="EMBL" id="OGB85562.1"/>
    </source>
</evidence>
<evidence type="ECO:0000313" key="2">
    <source>
        <dbReference type="Proteomes" id="UP000179010"/>
    </source>
</evidence>
<dbReference type="EMBL" id="METE01000002">
    <property type="protein sequence ID" value="OGB85562.1"/>
    <property type="molecule type" value="Genomic_DNA"/>
</dbReference>
<reference evidence="1 2" key="1">
    <citation type="journal article" date="2016" name="Nat. Commun.">
        <title>Thousands of microbial genomes shed light on interconnected biogeochemical processes in an aquifer system.</title>
        <authorList>
            <person name="Anantharaman K."/>
            <person name="Brown C.T."/>
            <person name="Hug L.A."/>
            <person name="Sharon I."/>
            <person name="Castelle C.J."/>
            <person name="Probst A.J."/>
            <person name="Thomas B.C."/>
            <person name="Singh A."/>
            <person name="Wilkins M.J."/>
            <person name="Karaoz U."/>
            <person name="Brodie E.L."/>
            <person name="Williams K.H."/>
            <person name="Hubbard S.S."/>
            <person name="Banfield J.F."/>
        </authorList>
    </citation>
    <scope>NUCLEOTIDE SEQUENCE [LARGE SCALE GENOMIC DNA]</scope>
</reference>
<accession>A0A1F4PR96</accession>
<protein>
    <submittedName>
        <fullName evidence="1">Uncharacterized protein</fullName>
    </submittedName>
</protein>
<proteinExistence type="predicted"/>
<comment type="caution">
    <text evidence="1">The sequence shown here is derived from an EMBL/GenBank/DDBJ whole genome shotgun (WGS) entry which is preliminary data.</text>
</comment>
<organism evidence="1 2">
    <name type="scientific">candidate division Kazan bacterium RIFCSPLOWO2_01_FULL_48_13</name>
    <dbReference type="NCBI Taxonomy" id="1798539"/>
    <lineage>
        <taxon>Bacteria</taxon>
        <taxon>Bacteria division Kazan-3B-28</taxon>
    </lineage>
</organism>
<name>A0A1F4PR96_UNCK3</name>
<gene>
    <name evidence="1" type="ORF">A2994_00870</name>
</gene>
<sequence>MTIERIEGMAYATMAAGGRQQVTTENGTKVHICSEGGVLCLRLNGGEPKHFKQNTPSFGEDLHNFIAQELAHD</sequence>
<dbReference type="STRING" id="1798539.A2994_00870"/>
<dbReference type="Proteomes" id="UP000179010">
    <property type="component" value="Unassembled WGS sequence"/>
</dbReference>
<dbReference type="AlphaFoldDB" id="A0A1F4PR96"/>